<evidence type="ECO:0000256" key="1">
    <source>
        <dbReference type="SAM" id="Phobius"/>
    </source>
</evidence>
<dbReference type="Proteomes" id="UP001218218">
    <property type="component" value="Unassembled WGS sequence"/>
</dbReference>
<keyword evidence="1" id="KW-0812">Transmembrane</keyword>
<evidence type="ECO:0000313" key="3">
    <source>
        <dbReference type="EMBL" id="KAJ7360958.1"/>
    </source>
</evidence>
<evidence type="ECO:0000313" key="4">
    <source>
        <dbReference type="Proteomes" id="UP001218218"/>
    </source>
</evidence>
<accession>A0AAD7AJV7</accession>
<dbReference type="AlphaFoldDB" id="A0AAD7AJV7"/>
<keyword evidence="1" id="KW-0472">Membrane</keyword>
<gene>
    <name evidence="3" type="ORF">DFH08DRAFT_842634</name>
</gene>
<protein>
    <recommendedName>
        <fullName evidence="2">DUF6534 domain-containing protein</fullName>
    </recommendedName>
</protein>
<keyword evidence="1" id="KW-1133">Transmembrane helix</keyword>
<dbReference type="InterPro" id="IPR045339">
    <property type="entry name" value="DUF6534"/>
</dbReference>
<proteinExistence type="predicted"/>
<comment type="caution">
    <text evidence="3">The sequence shown here is derived from an EMBL/GenBank/DDBJ whole genome shotgun (WGS) entry which is preliminary data.</text>
</comment>
<evidence type="ECO:0000259" key="2">
    <source>
        <dbReference type="Pfam" id="PF20152"/>
    </source>
</evidence>
<dbReference type="EMBL" id="JARIHO010000005">
    <property type="protein sequence ID" value="KAJ7360958.1"/>
    <property type="molecule type" value="Genomic_DNA"/>
</dbReference>
<dbReference type="Pfam" id="PF20152">
    <property type="entry name" value="DUF6534"/>
    <property type="match status" value="1"/>
</dbReference>
<keyword evidence="4" id="KW-1185">Reference proteome</keyword>
<sequence length="71" mass="8155">MFRLKAQWIFTSGLAVSSAVDILTTALLVYFFRRNRTGTGRLNHVLDKLTLYGLETGIYEHISLHIFLLKI</sequence>
<reference evidence="3" key="1">
    <citation type="submission" date="2023-03" db="EMBL/GenBank/DDBJ databases">
        <title>Massive genome expansion in bonnet fungi (Mycena s.s.) driven by repeated elements and novel gene families across ecological guilds.</title>
        <authorList>
            <consortium name="Lawrence Berkeley National Laboratory"/>
            <person name="Harder C.B."/>
            <person name="Miyauchi S."/>
            <person name="Viragh M."/>
            <person name="Kuo A."/>
            <person name="Thoen E."/>
            <person name="Andreopoulos B."/>
            <person name="Lu D."/>
            <person name="Skrede I."/>
            <person name="Drula E."/>
            <person name="Henrissat B."/>
            <person name="Morin E."/>
            <person name="Kohler A."/>
            <person name="Barry K."/>
            <person name="LaButti K."/>
            <person name="Morin E."/>
            <person name="Salamov A."/>
            <person name="Lipzen A."/>
            <person name="Mereny Z."/>
            <person name="Hegedus B."/>
            <person name="Baldrian P."/>
            <person name="Stursova M."/>
            <person name="Weitz H."/>
            <person name="Taylor A."/>
            <person name="Grigoriev I.V."/>
            <person name="Nagy L.G."/>
            <person name="Martin F."/>
            <person name="Kauserud H."/>
        </authorList>
    </citation>
    <scope>NUCLEOTIDE SEQUENCE</scope>
    <source>
        <strain evidence="3">CBHHK002</strain>
    </source>
</reference>
<name>A0AAD7AJV7_9AGAR</name>
<feature type="transmembrane region" description="Helical" evidence="1">
    <location>
        <begin position="6"/>
        <end position="32"/>
    </location>
</feature>
<feature type="domain" description="DUF6534" evidence="2">
    <location>
        <begin position="17"/>
        <end position="63"/>
    </location>
</feature>
<organism evidence="3 4">
    <name type="scientific">Mycena albidolilacea</name>
    <dbReference type="NCBI Taxonomy" id="1033008"/>
    <lineage>
        <taxon>Eukaryota</taxon>
        <taxon>Fungi</taxon>
        <taxon>Dikarya</taxon>
        <taxon>Basidiomycota</taxon>
        <taxon>Agaricomycotina</taxon>
        <taxon>Agaricomycetes</taxon>
        <taxon>Agaricomycetidae</taxon>
        <taxon>Agaricales</taxon>
        <taxon>Marasmiineae</taxon>
        <taxon>Mycenaceae</taxon>
        <taxon>Mycena</taxon>
    </lineage>
</organism>